<evidence type="ECO:0000256" key="2">
    <source>
        <dbReference type="SAM" id="Phobius"/>
    </source>
</evidence>
<dbReference type="EMBL" id="POUW01000001">
    <property type="protein sequence ID" value="PNG07848.1"/>
    <property type="molecule type" value="Genomic_DNA"/>
</dbReference>
<keyword evidence="2" id="KW-0812">Transmembrane</keyword>
<accession>A0A2N8SZH1</accession>
<feature type="region of interest" description="Disordered" evidence="1">
    <location>
        <begin position="1"/>
        <end position="26"/>
    </location>
</feature>
<dbReference type="Proteomes" id="UP000235897">
    <property type="component" value="Unassembled WGS sequence"/>
</dbReference>
<evidence type="ECO:0000313" key="3">
    <source>
        <dbReference type="EMBL" id="PNG07848.1"/>
    </source>
</evidence>
<reference evidence="3 4" key="1">
    <citation type="submission" date="2018-01" db="EMBL/GenBank/DDBJ databases">
        <title>Denitrification phenotypes of diverse strains of Pseudomonas stutzeri.</title>
        <authorList>
            <person name="Milligan D.A."/>
            <person name="Bergaust L."/>
            <person name="Bakken L.R."/>
            <person name="Frostegard A."/>
        </authorList>
    </citation>
    <scope>NUCLEOTIDE SEQUENCE [LARGE SCALE GENOMIC DNA]</scope>
    <source>
        <strain evidence="3 4">28a3</strain>
    </source>
</reference>
<comment type="caution">
    <text evidence="3">The sequence shown here is derived from an EMBL/GenBank/DDBJ whole genome shotgun (WGS) entry which is preliminary data.</text>
</comment>
<protein>
    <submittedName>
        <fullName evidence="3">Uncharacterized protein</fullName>
    </submittedName>
</protein>
<feature type="compositionally biased region" description="Basic and acidic residues" evidence="1">
    <location>
        <begin position="7"/>
        <end position="23"/>
    </location>
</feature>
<evidence type="ECO:0000256" key="1">
    <source>
        <dbReference type="SAM" id="MobiDB-lite"/>
    </source>
</evidence>
<evidence type="ECO:0000313" key="4">
    <source>
        <dbReference type="Proteomes" id="UP000235897"/>
    </source>
</evidence>
<dbReference type="AlphaFoldDB" id="A0A2N8SZH1"/>
<sequence>MSNSNDDVSRLERRLEEQRHAGEPARQLTSSGAWSIGIASALCASALTVLACRNTVDWLLVSTVPGPFWAALIVGPLTLLGVTLTNASHNRRAREQLAADAEKQALQLLHDADRLAMQLDHQAQEAELARQAEMRREMYLEAAAEMSRANIHLATLFRVDQASVNPVDGFLPFAALSAKLYVAADHETAAEVQKLNTLFGKAALVSLAKAKYAYNLQKEGEALETARGQFFAQAQAIFERIEEVGVNDGSVQARESLVAEHGRLVTKGAQAYERAQQFFERAARARMEYDLMLRPKLDSIGFQHVRVLACLRRELGLEADEDRLTKAWRAGRDELRATVDMYYNAVGLVSAQDDEADE</sequence>
<keyword evidence="2" id="KW-0472">Membrane</keyword>
<feature type="transmembrane region" description="Helical" evidence="2">
    <location>
        <begin position="68"/>
        <end position="87"/>
    </location>
</feature>
<keyword evidence="2" id="KW-1133">Transmembrane helix</keyword>
<feature type="transmembrane region" description="Helical" evidence="2">
    <location>
        <begin position="33"/>
        <end position="56"/>
    </location>
</feature>
<name>A0A2N8SZH1_STUST</name>
<dbReference type="RefSeq" id="WP_102845849.1">
    <property type="nucleotide sequence ID" value="NZ_JAMOIG010000009.1"/>
</dbReference>
<proteinExistence type="predicted"/>
<gene>
    <name evidence="3" type="ORF">CXL00_01995</name>
</gene>
<organism evidence="3 4">
    <name type="scientific">Stutzerimonas stutzeri</name>
    <name type="common">Pseudomonas stutzeri</name>
    <dbReference type="NCBI Taxonomy" id="316"/>
    <lineage>
        <taxon>Bacteria</taxon>
        <taxon>Pseudomonadati</taxon>
        <taxon>Pseudomonadota</taxon>
        <taxon>Gammaproteobacteria</taxon>
        <taxon>Pseudomonadales</taxon>
        <taxon>Pseudomonadaceae</taxon>
        <taxon>Stutzerimonas</taxon>
    </lineage>
</organism>